<name>A0A0F9PQP7_9ZZZZ</name>
<comment type="caution">
    <text evidence="1">The sequence shown here is derived from an EMBL/GenBank/DDBJ whole genome shotgun (WGS) entry which is preliminary data.</text>
</comment>
<reference evidence="1" key="1">
    <citation type="journal article" date="2015" name="Nature">
        <title>Complex archaea that bridge the gap between prokaryotes and eukaryotes.</title>
        <authorList>
            <person name="Spang A."/>
            <person name="Saw J.H."/>
            <person name="Jorgensen S.L."/>
            <person name="Zaremba-Niedzwiedzka K."/>
            <person name="Martijn J."/>
            <person name="Lind A.E."/>
            <person name="van Eijk R."/>
            <person name="Schleper C."/>
            <person name="Guy L."/>
            <person name="Ettema T.J."/>
        </authorList>
    </citation>
    <scope>NUCLEOTIDE SEQUENCE</scope>
</reference>
<dbReference type="EMBL" id="LAZR01002246">
    <property type="protein sequence ID" value="KKN32539.1"/>
    <property type="molecule type" value="Genomic_DNA"/>
</dbReference>
<dbReference type="AlphaFoldDB" id="A0A0F9PQP7"/>
<organism evidence="1">
    <name type="scientific">marine sediment metagenome</name>
    <dbReference type="NCBI Taxonomy" id="412755"/>
    <lineage>
        <taxon>unclassified sequences</taxon>
        <taxon>metagenomes</taxon>
        <taxon>ecological metagenomes</taxon>
    </lineage>
</organism>
<sequence>MNNWKAFFTDWASAGYTRGEGIPLKGRDMEHLYQAFKARGEAEAKEEQFPEINCPLYGVVSTDPDLWPCAGCYGACQRSLEKPPEPECEHKDGLGCSFKNYTVYGKIPGENFPYVRCPLCGKKLE</sequence>
<gene>
    <name evidence="1" type="ORF">LCGC14_0813040</name>
</gene>
<accession>A0A0F9PQP7</accession>
<protein>
    <submittedName>
        <fullName evidence="1">Uncharacterized protein</fullName>
    </submittedName>
</protein>
<proteinExistence type="predicted"/>
<evidence type="ECO:0000313" key="1">
    <source>
        <dbReference type="EMBL" id="KKN32539.1"/>
    </source>
</evidence>